<gene>
    <name evidence="1" type="ORF">HGG74_15955</name>
</gene>
<dbReference type="Proteomes" id="UP000544090">
    <property type="component" value="Unassembled WGS sequence"/>
</dbReference>
<dbReference type="RefSeq" id="WP_168487943.1">
    <property type="nucleotide sequence ID" value="NZ_JAAZSQ010000018.1"/>
</dbReference>
<sequence length="118" mass="12940">MIINAFTHIRAGEGPAELRARQPELFRDLATARDSIPKDTVVAEVTLTVPDDHEFCVRHSYTPEDGDHYRLSTFENARSVAFGSGARFGLIHALTPATPRHGGMAVHLAEFITEVKAA</sequence>
<name>A0A7X6K6L0_9MICC</name>
<evidence type="ECO:0000313" key="2">
    <source>
        <dbReference type="Proteomes" id="UP000544090"/>
    </source>
</evidence>
<organism evidence="1 2">
    <name type="scientific">Arthrobacter mobilis</name>
    <dbReference type="NCBI Taxonomy" id="2724944"/>
    <lineage>
        <taxon>Bacteria</taxon>
        <taxon>Bacillati</taxon>
        <taxon>Actinomycetota</taxon>
        <taxon>Actinomycetes</taxon>
        <taxon>Micrococcales</taxon>
        <taxon>Micrococcaceae</taxon>
        <taxon>Arthrobacter</taxon>
    </lineage>
</organism>
<keyword evidence="2" id="KW-1185">Reference proteome</keyword>
<dbReference type="EMBL" id="JAAZSQ010000018">
    <property type="protein sequence ID" value="NKX56004.1"/>
    <property type="molecule type" value="Genomic_DNA"/>
</dbReference>
<dbReference type="AlphaFoldDB" id="A0A7X6K6L0"/>
<comment type="caution">
    <text evidence="1">The sequence shown here is derived from an EMBL/GenBank/DDBJ whole genome shotgun (WGS) entry which is preliminary data.</text>
</comment>
<reference evidence="1 2" key="1">
    <citation type="submission" date="2020-04" db="EMBL/GenBank/DDBJ databases">
        <title>Arthrobacter sp. nov.</title>
        <authorList>
            <person name="Liu S."/>
        </authorList>
    </citation>
    <scope>NUCLEOTIDE SEQUENCE [LARGE SCALE GENOMIC DNA]</scope>
    <source>
        <strain evidence="1 2">E918</strain>
    </source>
</reference>
<evidence type="ECO:0000313" key="1">
    <source>
        <dbReference type="EMBL" id="NKX56004.1"/>
    </source>
</evidence>
<proteinExistence type="predicted"/>
<accession>A0A7X6K6L0</accession>
<protein>
    <submittedName>
        <fullName evidence="1">Uncharacterized protein</fullName>
    </submittedName>
</protein>